<evidence type="ECO:0000256" key="8">
    <source>
        <dbReference type="ARBA" id="ARBA00047990"/>
    </source>
</evidence>
<keyword evidence="5 9" id="KW-0479">Metal-binding</keyword>
<keyword evidence="3 9" id="KW-0409">Iron storage</keyword>
<evidence type="ECO:0000256" key="5">
    <source>
        <dbReference type="ARBA" id="ARBA00022723"/>
    </source>
</evidence>
<dbReference type="InterPro" id="IPR002024">
    <property type="entry name" value="Bacterioferritin"/>
</dbReference>
<proteinExistence type="inferred from homology"/>
<accession>A0ABV6C5J1</accession>
<comment type="similarity">
    <text evidence="9">Belongs to the bacterioferritin family.</text>
</comment>
<keyword evidence="6 9" id="KW-0408">Iron</keyword>
<dbReference type="InterPro" id="IPR012347">
    <property type="entry name" value="Ferritin-like"/>
</dbReference>
<sequence length="160" mass="17432">MSRASRAGTVVVDLRLRGYLQEAVLHELGAAQQYVAQGCLAELWGLDEVAARFRRDAAEELGHLERLTRRSLLLGVVPRGGPVPPVRLGRTVEEMLLIDRALEQEVVRTYDDAAHHAAQVGDEASAALFLELLEEELEHLASIEQALWGPSATVTEGSSA</sequence>
<dbReference type="RefSeq" id="WP_377788786.1">
    <property type="nucleotide sequence ID" value="NZ_JBHLYQ010000035.1"/>
</dbReference>
<evidence type="ECO:0000259" key="10">
    <source>
        <dbReference type="PROSITE" id="PS50905"/>
    </source>
</evidence>
<comment type="function">
    <text evidence="9">Iron-storage protein, whose ferroxidase center binds Fe(2+), oxidizes it using dioxygen to Fe(3+), and participates in the subsequent Fe(3+) oxide mineral core formation within the central cavity of the BFR protein shell.</text>
</comment>
<evidence type="ECO:0000313" key="12">
    <source>
        <dbReference type="Proteomes" id="UP001589788"/>
    </source>
</evidence>
<protein>
    <recommendedName>
        <fullName evidence="9">Bacterioferritin</fullName>
        <ecNumber evidence="9">1.16.3.1</ecNumber>
    </recommendedName>
</protein>
<dbReference type="PANTHER" id="PTHR30295:SF0">
    <property type="entry name" value="BACTERIOFERRITIN"/>
    <property type="match status" value="1"/>
</dbReference>
<dbReference type="PIRSF" id="PIRSF002560">
    <property type="entry name" value="Bacterioferritin"/>
    <property type="match status" value="1"/>
</dbReference>
<evidence type="ECO:0000256" key="6">
    <source>
        <dbReference type="ARBA" id="ARBA00023004"/>
    </source>
</evidence>
<gene>
    <name evidence="11" type="ORF">ACFFRE_05090</name>
</gene>
<keyword evidence="4" id="KW-0349">Heme</keyword>
<comment type="catalytic activity">
    <reaction evidence="7">
        <text>Fe(2+)(in) = Fe(2+)(out)</text>
        <dbReference type="Rhea" id="RHEA:28486"/>
        <dbReference type="ChEBI" id="CHEBI:29033"/>
    </reaction>
</comment>
<comment type="subunit">
    <text evidence="2">Homooligomer of 24 subunits, arranged as 12 dimers, that are packed together to form an approximately spherical molecule with a central cavity, in which large amounts of iron can be deposited.</text>
</comment>
<dbReference type="PROSITE" id="PS50905">
    <property type="entry name" value="FERRITIN_LIKE"/>
    <property type="match status" value="1"/>
</dbReference>
<feature type="domain" description="Ferritin-like diiron" evidence="10">
    <location>
        <begin position="10"/>
        <end position="154"/>
    </location>
</feature>
<evidence type="ECO:0000313" key="11">
    <source>
        <dbReference type="EMBL" id="MFC0081522.1"/>
    </source>
</evidence>
<evidence type="ECO:0000256" key="3">
    <source>
        <dbReference type="ARBA" id="ARBA00022434"/>
    </source>
</evidence>
<dbReference type="EMBL" id="JBHLYQ010000035">
    <property type="protein sequence ID" value="MFC0081522.1"/>
    <property type="molecule type" value="Genomic_DNA"/>
</dbReference>
<dbReference type="SUPFAM" id="SSF47240">
    <property type="entry name" value="Ferritin-like"/>
    <property type="match status" value="1"/>
</dbReference>
<dbReference type="PRINTS" id="PR00601">
    <property type="entry name" value="BACFERRITIN"/>
</dbReference>
<keyword evidence="12" id="KW-1185">Reference proteome</keyword>
<comment type="catalytic activity">
    <reaction evidence="8 9">
        <text>4 Fe(2+) + O2 + 4 H(+) = 4 Fe(3+) + 2 H2O</text>
        <dbReference type="Rhea" id="RHEA:11148"/>
        <dbReference type="ChEBI" id="CHEBI:15377"/>
        <dbReference type="ChEBI" id="CHEBI:15378"/>
        <dbReference type="ChEBI" id="CHEBI:15379"/>
        <dbReference type="ChEBI" id="CHEBI:29033"/>
        <dbReference type="ChEBI" id="CHEBI:29034"/>
        <dbReference type="EC" id="1.16.3.1"/>
    </reaction>
</comment>
<evidence type="ECO:0000256" key="7">
    <source>
        <dbReference type="ARBA" id="ARBA00036243"/>
    </source>
</evidence>
<evidence type="ECO:0000256" key="2">
    <source>
        <dbReference type="ARBA" id="ARBA00011637"/>
    </source>
</evidence>
<reference evidence="11 12" key="1">
    <citation type="submission" date="2024-09" db="EMBL/GenBank/DDBJ databases">
        <authorList>
            <person name="Sun Q."/>
            <person name="Mori K."/>
        </authorList>
    </citation>
    <scope>NUCLEOTIDE SEQUENCE [LARGE SCALE GENOMIC DNA]</scope>
    <source>
        <strain evidence="11 12">JCM 15389</strain>
    </source>
</reference>
<evidence type="ECO:0000256" key="1">
    <source>
        <dbReference type="ARBA" id="ARBA00001970"/>
    </source>
</evidence>
<dbReference type="EC" id="1.16.3.1" evidence="9"/>
<dbReference type="InterPro" id="IPR009078">
    <property type="entry name" value="Ferritin-like_SF"/>
</dbReference>
<name>A0ABV6C5J1_9ACTN</name>
<organism evidence="11 12">
    <name type="scientific">Aciditerrimonas ferrireducens</name>
    <dbReference type="NCBI Taxonomy" id="667306"/>
    <lineage>
        <taxon>Bacteria</taxon>
        <taxon>Bacillati</taxon>
        <taxon>Actinomycetota</taxon>
        <taxon>Acidimicrobiia</taxon>
        <taxon>Acidimicrobiales</taxon>
        <taxon>Acidimicrobiaceae</taxon>
        <taxon>Aciditerrimonas</taxon>
    </lineage>
</organism>
<dbReference type="PANTHER" id="PTHR30295">
    <property type="entry name" value="BACTERIOFERRITIN"/>
    <property type="match status" value="1"/>
</dbReference>
<dbReference type="InterPro" id="IPR009040">
    <property type="entry name" value="Ferritin-like_diiron"/>
</dbReference>
<comment type="cofactor">
    <cofactor evidence="1">
        <name>heme b</name>
        <dbReference type="ChEBI" id="CHEBI:60344"/>
    </cofactor>
</comment>
<comment type="caution">
    <text evidence="11">The sequence shown here is derived from an EMBL/GenBank/DDBJ whole genome shotgun (WGS) entry which is preliminary data.</text>
</comment>
<evidence type="ECO:0000256" key="9">
    <source>
        <dbReference type="PIRNR" id="PIRNR002560"/>
    </source>
</evidence>
<dbReference type="InterPro" id="IPR008331">
    <property type="entry name" value="Ferritin_DPS_dom"/>
</dbReference>
<dbReference type="Proteomes" id="UP001589788">
    <property type="component" value="Unassembled WGS sequence"/>
</dbReference>
<dbReference type="Gene3D" id="1.20.1260.10">
    <property type="match status" value="1"/>
</dbReference>
<dbReference type="Pfam" id="PF00210">
    <property type="entry name" value="Ferritin"/>
    <property type="match status" value="1"/>
</dbReference>
<evidence type="ECO:0000256" key="4">
    <source>
        <dbReference type="ARBA" id="ARBA00022617"/>
    </source>
</evidence>